<organism evidence="1 2">
    <name type="scientific">Candidatus Korobacter versatilis</name>
    <dbReference type="NCBI Taxonomy" id="658062"/>
    <lineage>
        <taxon>Bacteria</taxon>
        <taxon>Pseudomonadati</taxon>
        <taxon>Acidobacteriota</taxon>
        <taxon>Terriglobia</taxon>
        <taxon>Terriglobales</taxon>
        <taxon>Candidatus Korobacteraceae</taxon>
        <taxon>Candidatus Korobacter</taxon>
    </lineage>
</organism>
<protein>
    <submittedName>
        <fullName evidence="1">Uncharacterized protein</fullName>
    </submittedName>
</protein>
<comment type="caution">
    <text evidence="1">The sequence shown here is derived from an EMBL/GenBank/DDBJ whole genome shotgun (WGS) entry which is preliminary data.</text>
</comment>
<dbReference type="Proteomes" id="UP000779809">
    <property type="component" value="Unassembled WGS sequence"/>
</dbReference>
<evidence type="ECO:0000313" key="1">
    <source>
        <dbReference type="EMBL" id="MBI2677353.1"/>
    </source>
</evidence>
<dbReference type="EMBL" id="JACPNR010000004">
    <property type="protein sequence ID" value="MBI2677353.1"/>
    <property type="molecule type" value="Genomic_DNA"/>
</dbReference>
<proteinExistence type="predicted"/>
<dbReference type="AlphaFoldDB" id="A0A932EPA3"/>
<name>A0A932EPA3_9BACT</name>
<evidence type="ECO:0000313" key="2">
    <source>
        <dbReference type="Proteomes" id="UP000779809"/>
    </source>
</evidence>
<reference evidence="1" key="1">
    <citation type="submission" date="2020-07" db="EMBL/GenBank/DDBJ databases">
        <title>Huge and variable diversity of episymbiotic CPR bacteria and DPANN archaea in groundwater ecosystems.</title>
        <authorList>
            <person name="He C.Y."/>
            <person name="Keren R."/>
            <person name="Whittaker M."/>
            <person name="Farag I.F."/>
            <person name="Doudna J."/>
            <person name="Cate J.H.D."/>
            <person name="Banfield J.F."/>
        </authorList>
    </citation>
    <scope>NUCLEOTIDE SEQUENCE</scope>
    <source>
        <strain evidence="1">NC_groundwater_580_Pr5_B-0.1um_64_19</strain>
    </source>
</reference>
<accession>A0A932EPA3</accession>
<sequence>MSIYVERANFSSDDGRFQYYVGLKPNTAKEELEVQTRVPVEVAVSVSETGDLVDLAFELPKKWRTEQALHFIKRQDGANYVDPRVFIAFTGVSGDSVMAAPANLEIDAAGRIIGLDIH</sequence>
<gene>
    <name evidence="1" type="ORF">HYX28_01075</name>
</gene>